<dbReference type="PANTHER" id="PTHR43433:SF5">
    <property type="entry name" value="AB HYDROLASE-1 DOMAIN-CONTAINING PROTEIN"/>
    <property type="match status" value="1"/>
</dbReference>
<evidence type="ECO:0000256" key="1">
    <source>
        <dbReference type="SAM" id="Phobius"/>
    </source>
</evidence>
<dbReference type="InterPro" id="IPR000073">
    <property type="entry name" value="AB_hydrolase_1"/>
</dbReference>
<sequence>MKSTLQETVIHQVSSADGTTIFVESIGSGPAIVLVDGAFCGRSFGPARELANELADSYSVSFYDRRGRGDSGDKRPHSVQREIEDLDAVINHVGGNAFVYGISSGGALALEAAAAGVSMRKLATYEVPYTKATDTVGVPVDHAGHLNALLAGNKRGAMVSYFLVKVIGVPAFVPIMLRLMPKVWKNQKAAANTLPYEIAVLNSFTAPMERLAEISVPTLVMAGGKAVPAITAAQTRTAQAIPQAVHRTLDGQTHEVSAAAMATELRSFFAA</sequence>
<name>A0ABU0PNS5_9MICC</name>
<gene>
    <name evidence="3" type="ORF">QFZ36_002743</name>
</gene>
<keyword evidence="4" id="KW-1185">Reference proteome</keyword>
<dbReference type="InterPro" id="IPR029058">
    <property type="entry name" value="AB_hydrolase_fold"/>
</dbReference>
<keyword evidence="1" id="KW-0812">Transmembrane</keyword>
<evidence type="ECO:0000313" key="3">
    <source>
        <dbReference type="EMBL" id="MDQ0675182.1"/>
    </source>
</evidence>
<feature type="domain" description="AB hydrolase-1" evidence="2">
    <location>
        <begin position="41"/>
        <end position="254"/>
    </location>
</feature>
<dbReference type="RefSeq" id="WP_306637334.1">
    <property type="nucleotide sequence ID" value="NZ_JAUSXB010000001.1"/>
</dbReference>
<dbReference type="Gene3D" id="3.40.50.1820">
    <property type="entry name" value="alpha/beta hydrolase"/>
    <property type="match status" value="1"/>
</dbReference>
<keyword evidence="1" id="KW-0472">Membrane</keyword>
<comment type="caution">
    <text evidence="3">The sequence shown here is derived from an EMBL/GenBank/DDBJ whole genome shotgun (WGS) entry which is preliminary data.</text>
</comment>
<dbReference type="PANTHER" id="PTHR43433">
    <property type="entry name" value="HYDROLASE, ALPHA/BETA FOLD FAMILY PROTEIN"/>
    <property type="match status" value="1"/>
</dbReference>
<feature type="transmembrane region" description="Helical" evidence="1">
    <location>
        <begin position="158"/>
        <end position="177"/>
    </location>
</feature>
<dbReference type="Pfam" id="PF12697">
    <property type="entry name" value="Abhydrolase_6"/>
    <property type="match status" value="1"/>
</dbReference>
<protein>
    <submittedName>
        <fullName evidence="3">Pimeloyl-ACP methyl ester carboxylesterase</fullName>
    </submittedName>
</protein>
<proteinExistence type="predicted"/>
<evidence type="ECO:0000259" key="2">
    <source>
        <dbReference type="Pfam" id="PF12697"/>
    </source>
</evidence>
<reference evidence="3 4" key="1">
    <citation type="submission" date="2023-07" db="EMBL/GenBank/DDBJ databases">
        <title>Comparative genomics of wheat-associated soil bacteria to identify genetic determinants of phenazine resistance.</title>
        <authorList>
            <person name="Mouncey N."/>
        </authorList>
    </citation>
    <scope>NUCLEOTIDE SEQUENCE [LARGE SCALE GENOMIC DNA]</scope>
    <source>
        <strain evidence="3 4">W1I3</strain>
    </source>
</reference>
<evidence type="ECO:0000313" key="4">
    <source>
        <dbReference type="Proteomes" id="UP001236806"/>
    </source>
</evidence>
<dbReference type="EMBL" id="JAUSXB010000001">
    <property type="protein sequence ID" value="MDQ0675182.1"/>
    <property type="molecule type" value="Genomic_DNA"/>
</dbReference>
<dbReference type="Proteomes" id="UP001236806">
    <property type="component" value="Unassembled WGS sequence"/>
</dbReference>
<accession>A0ABU0PNS5</accession>
<organism evidence="3 4">
    <name type="scientific">Pseudarthrobacter siccitolerans</name>
    <dbReference type="NCBI Taxonomy" id="861266"/>
    <lineage>
        <taxon>Bacteria</taxon>
        <taxon>Bacillati</taxon>
        <taxon>Actinomycetota</taxon>
        <taxon>Actinomycetes</taxon>
        <taxon>Micrococcales</taxon>
        <taxon>Micrococcaceae</taxon>
        <taxon>Pseudarthrobacter</taxon>
    </lineage>
</organism>
<keyword evidence="1" id="KW-1133">Transmembrane helix</keyword>
<dbReference type="SUPFAM" id="SSF53474">
    <property type="entry name" value="alpha/beta-Hydrolases"/>
    <property type="match status" value="1"/>
</dbReference>
<dbReference type="InterPro" id="IPR050471">
    <property type="entry name" value="AB_hydrolase"/>
</dbReference>